<evidence type="ECO:0000256" key="5">
    <source>
        <dbReference type="ARBA" id="ARBA00023136"/>
    </source>
</evidence>
<sequence length="1916" mass="212442">MMSSWCSAAKALLTIWILCASAAPTGLNVNHALYTTRQALPSDADTADTPETPRQLGSATLSPILITLHVIEVLKADFGFVTKEFLCIAMGGHGANMFASDTASVEAGLNDVQFGDPSKNIIAPPTNATSIAVDLLVSETAAYHALLTNSLGTSISMSTLEAMDASYTRLVDAYDQALRQYEAYGAMQGVTESKLENYAYRLQSYTERIVVKAFFYALNVGQSYYYTEMILFQKRFTSLIESITWGDVVAGIHDLTNVCALQAMLKVSEAWFQLEAELQEVTTTGGSVLSKKLMTSSNKLRDYVKAMNAQIEQPACQPASGMDDASWKNGLTECNLFERLVAKASRVYLEVLTKTDSSLEQLMLTQAITDAAAAIGNSYKGSHLQKVPVAPSQEIVDQLKIAYDAWMLFQSDLIRSVRAHSEAAMSQNLASIQKITYQSSALKNIMAEVGRLYVLAARSADSSSRAAVWQSAQQNLGLLQNMAKEALLINSADSAVGRTGPYLAATAAFERTHWELLRGTSSSYAVPEAPLSRTTDACTLTTMATMLVDYQALKTILIQMYGSKDFLTSHKGFIAAEAASPVLVDAFVAFKRGWDEFRPTDELRLQDLQIAYIYANPNALGSKDNLDFAQGAEFYHQAHKQFHPTYRAILYERNYYDIFIFDLQGNLIYSVYKELDYATNFLANGPGQWKDSGLGEAFRAAVDNPDIINIIDWKPYGPSYGALASFLSTGIKKDGELVGVFCTQMPPESKPVEISEMQPVLTKAEETMTTAVDFYMKGYGTCTTVLDQTSWEIMMENYNSVDYLLYQAQMEFALLTHGYSQTWLNNSAMGLEEHKGFLVIEAGKPALADALWSFKQAWDAYRATDAERLLSLQIAYILLNPFPTGEKDKLDRASGPEQYHLVHKQYHPTYRDILYARNYYDIFFFDLGGNLIYSVYKELDYATNFLADGPGEWKDSGLGKAFRAAVANPDGINIIDWEPYGPSYGALASFLSTGVRRAGELIGVFCTQLPPEFTPRNSSARLETGTQAMNKIFEDYKFGGLPAHPPPSEPISWKLFNLSDIWTGLGADFAGPATLDVLNRVVAKSADFASYAEALSTATQDMAYAQVPALPGYKMSMAAANLALLQKIQRNLVLIYSGGYDGFRSSLLTDITFFEKNQALLRDGNMNRRLAQSDIARTESFEGLTMLDVADSAWAAMKPIVENIAVGATVTETLKSIVELSDDAVEAMQKVQTFFSSTTRTTTMLALELLAPMPMTGSWAAGTTFRLAARLAEGIINQDQLLLPGYRLQHVIFDDKCDESVGSDIVVSAMAEKDTYVGIGGMGCDRVCRPISSLATSLRLPFLSYECPSPDFSDTLGYPALARMGTVTKTPMLTTVETLKGLNGWTKLFIVSGDPAFYQVQVEQYTQDFQAMGFGVESLSAYESRWNDIKGIMASIKGRTKGLERVLFVLGSETFYRKLVCASITEGLQKGIVWISEGTWRSQWWKKTDLLTSAHRQWLREDVGGLQLKQAFADFKAAWDSFRPTVEATRQDLFDLYVTDQKDELAYADGDERYHGVHAKYHPIYRQKLYDRAYYDIFFFDLEGDLIYSVFKETDYATNFAAGASAGAWSDSGLGEAFRGALANPDNLTYIDWSPYGPSAYADAAFFSTGLRDEDGLLIGVYAIQLPPEYERSIEDTVEECSFETITEAFQGAINVAGLGRPVEENMEKPLPCFKGYSPRSLLSLLDLRFETGYPVGDPTLRVEDPYFDVKANAVDGTCAFAFGLQYLMRQGHTVQQIQRRDSDVYQKFTNFFRTDMNFQGASGLVKFEGNDKKNLLMVQQIQNGQNVEVGLISENGTLGWIGNGTDNTVWQVPQGSLPGRLETNIDKPNEVQKRQIRPEIPKTSQSIIQQKRLYSDYKSIQKSRKKMEDVLNMKA</sequence>
<name>A0A9P1FYL6_9DINO</name>
<comment type="subcellular location">
    <subcellularLocation>
        <location evidence="1">Membrane</location>
    </subcellularLocation>
</comment>
<dbReference type="InterPro" id="IPR002455">
    <property type="entry name" value="GPCR3_GABA-B"/>
</dbReference>
<keyword evidence="3" id="KW-1133">Transmembrane helix</keyword>
<dbReference type="PANTHER" id="PTHR10519:SF20">
    <property type="entry name" value="G-PROTEIN COUPLED RECEPTOR 156-RELATED"/>
    <property type="match status" value="1"/>
</dbReference>
<dbReference type="InterPro" id="IPR028082">
    <property type="entry name" value="Peripla_BP_I"/>
</dbReference>
<evidence type="ECO:0000256" key="6">
    <source>
        <dbReference type="ARBA" id="ARBA00023170"/>
    </source>
</evidence>
<evidence type="ECO:0000259" key="10">
    <source>
        <dbReference type="Pfam" id="PF01094"/>
    </source>
</evidence>
<keyword evidence="5" id="KW-0472">Membrane</keyword>
<feature type="signal peptide" evidence="9">
    <location>
        <begin position="1"/>
        <end position="22"/>
    </location>
</feature>
<dbReference type="GO" id="GO:0038039">
    <property type="term" value="C:G protein-coupled receptor heterodimeric complex"/>
    <property type="evidence" value="ECO:0007669"/>
    <property type="project" value="TreeGrafter"/>
</dbReference>
<evidence type="ECO:0000256" key="4">
    <source>
        <dbReference type="ARBA" id="ARBA00023040"/>
    </source>
</evidence>
<evidence type="ECO:0000256" key="2">
    <source>
        <dbReference type="ARBA" id="ARBA00022692"/>
    </source>
</evidence>
<organism evidence="11">
    <name type="scientific">Cladocopium goreaui</name>
    <dbReference type="NCBI Taxonomy" id="2562237"/>
    <lineage>
        <taxon>Eukaryota</taxon>
        <taxon>Sar</taxon>
        <taxon>Alveolata</taxon>
        <taxon>Dinophyceae</taxon>
        <taxon>Suessiales</taxon>
        <taxon>Symbiodiniaceae</taxon>
        <taxon>Cladocopium</taxon>
    </lineage>
</organism>
<dbReference type="EMBL" id="CAMXCT020001591">
    <property type="protein sequence ID" value="CAL1144835.1"/>
    <property type="molecule type" value="Genomic_DNA"/>
</dbReference>
<evidence type="ECO:0000313" key="12">
    <source>
        <dbReference type="EMBL" id="CAL1144835.1"/>
    </source>
</evidence>
<dbReference type="Pfam" id="PF01094">
    <property type="entry name" value="ANF_receptor"/>
    <property type="match status" value="1"/>
</dbReference>
<comment type="caution">
    <text evidence="11">The sequence shown here is derived from an EMBL/GenBank/DDBJ whole genome shotgun (WGS) entry which is preliminary data.</text>
</comment>
<keyword evidence="13" id="KW-1185">Reference proteome</keyword>
<evidence type="ECO:0000256" key="3">
    <source>
        <dbReference type="ARBA" id="ARBA00022989"/>
    </source>
</evidence>
<keyword evidence="6" id="KW-0675">Receptor</keyword>
<dbReference type="GO" id="GO:0007214">
    <property type="term" value="P:gamma-aminobutyric acid signaling pathway"/>
    <property type="evidence" value="ECO:0007669"/>
    <property type="project" value="TreeGrafter"/>
</dbReference>
<protein>
    <recommendedName>
        <fullName evidence="10">Receptor ligand binding region domain-containing protein</fullName>
    </recommendedName>
</protein>
<feature type="chain" id="PRO_5043272346" description="Receptor ligand binding region domain-containing protein" evidence="9">
    <location>
        <begin position="23"/>
        <end position="1916"/>
    </location>
</feature>
<evidence type="ECO:0000313" key="11">
    <source>
        <dbReference type="EMBL" id="CAI3991460.1"/>
    </source>
</evidence>
<dbReference type="GO" id="GO:0004965">
    <property type="term" value="F:G protein-coupled GABA receptor activity"/>
    <property type="evidence" value="ECO:0007669"/>
    <property type="project" value="InterPro"/>
</dbReference>
<dbReference type="EMBL" id="CAMXCT030001591">
    <property type="protein sequence ID" value="CAL4778772.1"/>
    <property type="molecule type" value="Genomic_DNA"/>
</dbReference>
<evidence type="ECO:0000256" key="7">
    <source>
        <dbReference type="ARBA" id="ARBA00023180"/>
    </source>
</evidence>
<dbReference type="OrthoDB" id="448410at2759"/>
<dbReference type="Gene3D" id="3.40.50.2300">
    <property type="match status" value="2"/>
</dbReference>
<keyword evidence="4" id="KW-0297">G-protein coupled receptor</keyword>
<keyword evidence="9" id="KW-0732">Signal</keyword>
<feature type="domain" description="Receptor ligand binding region" evidence="10">
    <location>
        <begin position="1267"/>
        <end position="1490"/>
    </location>
</feature>
<keyword evidence="8" id="KW-0807">Transducer</keyword>
<reference evidence="11" key="1">
    <citation type="submission" date="2022-10" db="EMBL/GenBank/DDBJ databases">
        <authorList>
            <person name="Chen Y."/>
            <person name="Dougan E. K."/>
            <person name="Chan C."/>
            <person name="Rhodes N."/>
            <person name="Thang M."/>
        </authorList>
    </citation>
    <scope>NUCLEOTIDE SEQUENCE</scope>
</reference>
<dbReference type="EMBL" id="CAMXCT010001591">
    <property type="protein sequence ID" value="CAI3991460.1"/>
    <property type="molecule type" value="Genomic_DNA"/>
</dbReference>
<dbReference type="SUPFAM" id="SSF53822">
    <property type="entry name" value="Periplasmic binding protein-like I"/>
    <property type="match status" value="1"/>
</dbReference>
<dbReference type="PANTHER" id="PTHR10519">
    <property type="entry name" value="GABA-B RECEPTOR"/>
    <property type="match status" value="1"/>
</dbReference>
<keyword evidence="2" id="KW-0812">Transmembrane</keyword>
<keyword evidence="7" id="KW-0325">Glycoprotein</keyword>
<gene>
    <name evidence="11" type="ORF">C1SCF055_LOCUS18367</name>
</gene>
<dbReference type="Proteomes" id="UP001152797">
    <property type="component" value="Unassembled WGS sequence"/>
</dbReference>
<evidence type="ECO:0000256" key="1">
    <source>
        <dbReference type="ARBA" id="ARBA00004370"/>
    </source>
</evidence>
<reference evidence="12" key="2">
    <citation type="submission" date="2024-04" db="EMBL/GenBank/DDBJ databases">
        <authorList>
            <person name="Chen Y."/>
            <person name="Shah S."/>
            <person name="Dougan E. K."/>
            <person name="Thang M."/>
            <person name="Chan C."/>
        </authorList>
    </citation>
    <scope>NUCLEOTIDE SEQUENCE [LARGE SCALE GENOMIC DNA]</scope>
</reference>
<evidence type="ECO:0000256" key="8">
    <source>
        <dbReference type="ARBA" id="ARBA00023224"/>
    </source>
</evidence>
<dbReference type="InterPro" id="IPR001828">
    <property type="entry name" value="ANF_lig-bd_rcpt"/>
</dbReference>
<evidence type="ECO:0000313" key="13">
    <source>
        <dbReference type="Proteomes" id="UP001152797"/>
    </source>
</evidence>
<proteinExistence type="predicted"/>
<evidence type="ECO:0000256" key="9">
    <source>
        <dbReference type="SAM" id="SignalP"/>
    </source>
</evidence>
<accession>A0A9P1FYL6</accession>